<dbReference type="EMBL" id="JBEDNY010000001">
    <property type="protein sequence ID" value="MEZ3162292.1"/>
    <property type="molecule type" value="Genomic_DNA"/>
</dbReference>
<feature type="compositionally biased region" description="Acidic residues" evidence="1">
    <location>
        <begin position="426"/>
        <end position="437"/>
    </location>
</feature>
<dbReference type="RefSeq" id="WP_371158962.1">
    <property type="nucleotide sequence ID" value="NZ_JBEDNX010000006.1"/>
</dbReference>
<feature type="compositionally biased region" description="Polar residues" evidence="1">
    <location>
        <begin position="497"/>
        <end position="510"/>
    </location>
</feature>
<keyword evidence="2" id="KW-1133">Transmembrane helix</keyword>
<keyword evidence="2" id="KW-0812">Transmembrane</keyword>
<dbReference type="Proteomes" id="UP001567572">
    <property type="component" value="Unassembled WGS sequence"/>
</dbReference>
<evidence type="ECO:0000313" key="4">
    <source>
        <dbReference type="Proteomes" id="UP001567572"/>
    </source>
</evidence>
<evidence type="ECO:0000256" key="1">
    <source>
        <dbReference type="SAM" id="MobiDB-lite"/>
    </source>
</evidence>
<accession>A0ABD5LYN7</accession>
<proteinExistence type="predicted"/>
<feature type="compositionally biased region" description="Basic and acidic residues" evidence="1">
    <location>
        <begin position="7"/>
        <end position="17"/>
    </location>
</feature>
<evidence type="ECO:0000256" key="2">
    <source>
        <dbReference type="SAM" id="Phobius"/>
    </source>
</evidence>
<protein>
    <submittedName>
        <fullName evidence="3">Uncharacterized protein</fullName>
    </submittedName>
</protein>
<reference evidence="3 4" key="1">
    <citation type="submission" date="2024-06" db="EMBL/GenBank/DDBJ databases">
        <title>Halorubrum miltondacostae sp. nov., a potential PHA producer isolated from an inland solar saltern in Rio Maior, Portugal.</title>
        <authorList>
            <person name="Albuquerque L."/>
            <person name="Viver T."/>
            <person name="Barroso C."/>
            <person name="Claudino R."/>
            <person name="Galvan M."/>
            <person name="Simoes G."/>
            <person name="Lobo Da Cunha A."/>
            <person name="Egas C."/>
        </authorList>
    </citation>
    <scope>NUCLEOTIDE SEQUENCE [LARGE SCALE GENOMIC DNA]</scope>
    <source>
        <strain evidence="3 4">RMP-11</strain>
    </source>
</reference>
<feature type="region of interest" description="Disordered" evidence="1">
    <location>
        <begin position="422"/>
        <end position="515"/>
    </location>
</feature>
<feature type="compositionally biased region" description="Low complexity" evidence="1">
    <location>
        <begin position="445"/>
        <end position="459"/>
    </location>
</feature>
<organism evidence="3 4">
    <name type="scientific">Halorubrum miltondacostae</name>
    <dbReference type="NCBI Taxonomy" id="3076378"/>
    <lineage>
        <taxon>Archaea</taxon>
        <taxon>Methanobacteriati</taxon>
        <taxon>Methanobacteriota</taxon>
        <taxon>Stenosarchaea group</taxon>
        <taxon>Halobacteria</taxon>
        <taxon>Halobacteriales</taxon>
        <taxon>Haloferacaceae</taxon>
        <taxon>Halorubrum</taxon>
    </lineage>
</organism>
<name>A0ABD5LYN7_9EURY</name>
<feature type="region of interest" description="Disordered" evidence="1">
    <location>
        <begin position="1"/>
        <end position="29"/>
    </location>
</feature>
<keyword evidence="4" id="KW-1185">Reference proteome</keyword>
<sequence length="576" mass="61169">MVASDTRSVDELERRVEAIGATDPAERSPDDRARLIDALVALADAYGARGAFDDEAETIERLDRLRGREEADDVAVHLANALANATSVRDRDDLYETAIDPGRIEAYRDRIEALYDRRPEPAIAAPLARATAETIHANGKGNRRDRIEPLLDRLEAVYDAHPEPDVAAALLRAYAHAELYLGGERDGEGEAETDVPLGTDDAVDATDAPLGPSDGGDRVARAEELFRTHPDGDVAAGLAGVLAGRTNADAKRTDVEGIEDRIGRIEALADRYPAQAESITRWLPVATANAARAGFEAADVSRVEHWAGETTAHHERLSTPSSATWAAVATFFSARASFFDGDIEAGEAKLERLEELERRYENPVFAHWLGRAMFDAARSYVETDRSERAREMVEELSEFAVGHEDREEIEAGLEALRSHAPHLFDEPDGAPDEDSDSVEVTAGSVATTDTADTPDTVDGTRGETSPNGVAPETGEATDTPEASGGAAVDREAPEPASTATDLTEASSTDDGSTDAPGCGNCGDDGCGNCGTDDDLKEPASGPVLAAAGAAVVLVGLSVAYTLYRAQRALRNAVGSQ</sequence>
<keyword evidence="2" id="KW-0472">Membrane</keyword>
<evidence type="ECO:0000313" key="3">
    <source>
        <dbReference type="EMBL" id="MEZ3162292.1"/>
    </source>
</evidence>
<comment type="caution">
    <text evidence="3">The sequence shown here is derived from an EMBL/GenBank/DDBJ whole genome shotgun (WGS) entry which is preliminary data.</text>
</comment>
<gene>
    <name evidence="3" type="ORF">ABNG04_00115</name>
</gene>
<dbReference type="AlphaFoldDB" id="A0ABD5LYN7"/>
<feature type="transmembrane region" description="Helical" evidence="2">
    <location>
        <begin position="543"/>
        <end position="563"/>
    </location>
</feature>